<evidence type="ECO:0000313" key="3">
    <source>
        <dbReference type="Proteomes" id="UP000326678"/>
    </source>
</evidence>
<protein>
    <submittedName>
        <fullName evidence="2">Uncharacterized protein</fullName>
    </submittedName>
</protein>
<feature type="region of interest" description="Disordered" evidence="1">
    <location>
        <begin position="1"/>
        <end position="20"/>
    </location>
</feature>
<dbReference type="Proteomes" id="UP000326678">
    <property type="component" value="Chromosome Gxm1"/>
</dbReference>
<keyword evidence="3" id="KW-1185">Reference proteome</keyword>
<evidence type="ECO:0000313" key="2">
    <source>
        <dbReference type="EMBL" id="QFS45566.1"/>
    </source>
</evidence>
<sequence>MGWATPAPVSKGGQDAHPTKLGNLFVGSPLCGNYELRIINYELF</sequence>
<name>A0A5P8VZU7_9NOSO</name>
<evidence type="ECO:0000256" key="1">
    <source>
        <dbReference type="SAM" id="MobiDB-lite"/>
    </source>
</evidence>
<dbReference type="KEGG" id="nsh:GXM_03043"/>
<proteinExistence type="predicted"/>
<dbReference type="EMBL" id="CP045226">
    <property type="protein sequence ID" value="QFS45566.1"/>
    <property type="molecule type" value="Genomic_DNA"/>
</dbReference>
<gene>
    <name evidence="2" type="ORF">GXM_03043</name>
</gene>
<dbReference type="AlphaFoldDB" id="A0A5P8VZU7"/>
<accession>A0A5P8VZU7</accession>
<reference evidence="2 3" key="1">
    <citation type="submission" date="2019-10" db="EMBL/GenBank/DDBJ databases">
        <title>Genomic and transcriptomic insights into the perfect genentic adaptation of a filamentous nitrogen-fixing cyanobacterium to rice fields.</title>
        <authorList>
            <person name="Chen Z."/>
        </authorList>
    </citation>
    <scope>NUCLEOTIDE SEQUENCE [LARGE SCALE GENOMIC DNA]</scope>
    <source>
        <strain evidence="2">CCNUC1</strain>
    </source>
</reference>
<organism evidence="2 3">
    <name type="scientific">Nostoc sphaeroides CCNUC1</name>
    <dbReference type="NCBI Taxonomy" id="2653204"/>
    <lineage>
        <taxon>Bacteria</taxon>
        <taxon>Bacillati</taxon>
        <taxon>Cyanobacteriota</taxon>
        <taxon>Cyanophyceae</taxon>
        <taxon>Nostocales</taxon>
        <taxon>Nostocaceae</taxon>
        <taxon>Nostoc</taxon>
    </lineage>
</organism>